<dbReference type="EMBL" id="CYKH01001587">
    <property type="protein sequence ID" value="CUG87765.1"/>
    <property type="molecule type" value="Genomic_DNA"/>
</dbReference>
<dbReference type="InterPro" id="IPR041095">
    <property type="entry name" value="EFG_II"/>
</dbReference>
<dbReference type="PANTHER" id="PTHR43261">
    <property type="entry name" value="TRANSLATION ELONGATION FACTOR G-RELATED"/>
    <property type="match status" value="1"/>
</dbReference>
<dbReference type="PRINTS" id="PR00315">
    <property type="entry name" value="ELONGATNFCT"/>
</dbReference>
<dbReference type="VEuPathDB" id="TriTrypDB:BSAL_11815"/>
<dbReference type="Proteomes" id="UP000051952">
    <property type="component" value="Unassembled WGS sequence"/>
</dbReference>
<feature type="region of interest" description="Disordered" evidence="5">
    <location>
        <begin position="619"/>
        <end position="643"/>
    </location>
</feature>
<proteinExistence type="predicted"/>
<dbReference type="Gene3D" id="3.40.50.300">
    <property type="entry name" value="P-loop containing nucleotide triphosphate hydrolases"/>
    <property type="match status" value="1"/>
</dbReference>
<dbReference type="GO" id="GO:0005759">
    <property type="term" value="C:mitochondrial matrix"/>
    <property type="evidence" value="ECO:0007669"/>
    <property type="project" value="UniProtKB-ARBA"/>
</dbReference>
<keyword evidence="7" id="KW-0251">Elongation factor</keyword>
<evidence type="ECO:0000313" key="7">
    <source>
        <dbReference type="EMBL" id="CUG87765.1"/>
    </source>
</evidence>
<dbReference type="GO" id="GO:0032543">
    <property type="term" value="P:mitochondrial translation"/>
    <property type="evidence" value="ECO:0007669"/>
    <property type="project" value="TreeGrafter"/>
</dbReference>
<dbReference type="GO" id="GO:0032790">
    <property type="term" value="P:ribosome disassembly"/>
    <property type="evidence" value="ECO:0007669"/>
    <property type="project" value="TreeGrafter"/>
</dbReference>
<dbReference type="PROSITE" id="PS51722">
    <property type="entry name" value="G_TR_2"/>
    <property type="match status" value="1"/>
</dbReference>
<sequence length="859" mass="93205">MRRTLVCFVISPTVLKRNANPPAQNSSGSGGKRLTGDDALNAKIPFIRNIGIVAHIDAGKTTTTERMLYYSGVTKRVGDVDSGTTTTDYMEEEMARGITITSAAVSLGWKDHNINLIDTPGHVDFTVEVERALRVVDGVVALFDASAGVQAQSYTVLRQAQKFGTPVIAFLNKMDKTNADFKKALASIESKLGVETLVLQIPLLGADGSFEGIVDVIEGNVLTFSGANGDVMTTVPVAEAAPHFTETVATARSKMLSQLTARDDLLSEKFIEALDKTEGDELQAEALLKSGDIKAAIRRHVAIIPSSSAHNVQQYTKKSGPRQLVPVLCGASRRNVGVQPLLDAVVSYLPSPADRTNLVGYAEDGSEVPLPVPTNSQTAPTIALAFKVIHQLGSTGNVDPLVFFRVYSGKITPRARLMNHSHAQRKTEAFEKLFVMHANNTVEIPVISAGNIGAAFLPNTKTGDTLYAQPLLQRLYDRNAAAAGGGKPDPTESQLPIRTLEGISAPPPAISFSIEAANARQIPLLDDALKALEKEDPSLRSAKNEFGQLIISGMGELHLEIILSRLEREYQVKCKLLRAVIEYREALAHRREISNVVLMHNELPVLEMDVVWEVDQGPPIKPEAHQVTGEEEEGSLQDEDSMAVSPHATSYVELSDECRSSLLHNSAAAASSHGDFRAARNLAEKADADARAEVEMIRNSLQSAMAESSRSGPIATLPLIATRLVVTRIAKRIPILTEKILQPAARAAIVEMLKKRLKVTDFRVLEPMMAVEVHLTESTYVGAVVSSLNEKNAISVDMLEDGRSVAAVVPMRNIVRYTMDLRKTAKGNANFFTKLHHYRDVEDKALLQKILRNLGVASS</sequence>
<organism evidence="7 8">
    <name type="scientific">Bodo saltans</name>
    <name type="common">Flagellated protozoan</name>
    <dbReference type="NCBI Taxonomy" id="75058"/>
    <lineage>
        <taxon>Eukaryota</taxon>
        <taxon>Discoba</taxon>
        <taxon>Euglenozoa</taxon>
        <taxon>Kinetoplastea</taxon>
        <taxon>Metakinetoplastina</taxon>
        <taxon>Eubodonida</taxon>
        <taxon>Bodonidae</taxon>
        <taxon>Bodo</taxon>
    </lineage>
</organism>
<keyword evidence="2" id="KW-0648">Protein biosynthesis</keyword>
<evidence type="ECO:0000259" key="6">
    <source>
        <dbReference type="PROSITE" id="PS51722"/>
    </source>
</evidence>
<dbReference type="SMART" id="SM00838">
    <property type="entry name" value="EFG_C"/>
    <property type="match status" value="1"/>
</dbReference>
<dbReference type="FunFam" id="3.30.70.870:FF:000002">
    <property type="entry name" value="Translation elongation factor 2"/>
    <property type="match status" value="1"/>
</dbReference>
<dbReference type="Gene3D" id="3.30.70.240">
    <property type="match status" value="1"/>
</dbReference>
<dbReference type="PANTHER" id="PTHR43261:SF1">
    <property type="entry name" value="RIBOSOME-RELEASING FACTOR 2, MITOCHONDRIAL"/>
    <property type="match status" value="1"/>
</dbReference>
<dbReference type="SUPFAM" id="SSF54980">
    <property type="entry name" value="EF-G C-terminal domain-like"/>
    <property type="match status" value="2"/>
</dbReference>
<dbReference type="SUPFAM" id="SSF50447">
    <property type="entry name" value="Translation proteins"/>
    <property type="match status" value="1"/>
</dbReference>
<accession>A0A0S4JCB6</accession>
<dbReference type="InterPro" id="IPR027417">
    <property type="entry name" value="P-loop_NTPase"/>
</dbReference>
<dbReference type="SUPFAM" id="SSF52540">
    <property type="entry name" value="P-loop containing nucleoside triphosphate hydrolases"/>
    <property type="match status" value="1"/>
</dbReference>
<name>A0A0S4JCB6_BODSA</name>
<dbReference type="Pfam" id="PF00679">
    <property type="entry name" value="EFG_C"/>
    <property type="match status" value="1"/>
</dbReference>
<evidence type="ECO:0000256" key="3">
    <source>
        <dbReference type="ARBA" id="ARBA00023128"/>
    </source>
</evidence>
<feature type="domain" description="Tr-type G" evidence="6">
    <location>
        <begin position="45"/>
        <end position="353"/>
    </location>
</feature>
<dbReference type="GO" id="GO:0003746">
    <property type="term" value="F:translation elongation factor activity"/>
    <property type="evidence" value="ECO:0007669"/>
    <property type="project" value="UniProtKB-KW"/>
</dbReference>
<evidence type="ECO:0000313" key="8">
    <source>
        <dbReference type="Proteomes" id="UP000051952"/>
    </source>
</evidence>
<dbReference type="InterPro" id="IPR000640">
    <property type="entry name" value="EFG_V-like"/>
</dbReference>
<dbReference type="Pfam" id="PF14492">
    <property type="entry name" value="EFG_III"/>
    <property type="match status" value="1"/>
</dbReference>
<keyword evidence="1" id="KW-0547">Nucleotide-binding</keyword>
<dbReference type="CDD" id="cd01886">
    <property type="entry name" value="EF-G"/>
    <property type="match status" value="1"/>
</dbReference>
<evidence type="ECO:0000256" key="1">
    <source>
        <dbReference type="ARBA" id="ARBA00022741"/>
    </source>
</evidence>
<dbReference type="FunFam" id="3.40.50.300:FF:000514">
    <property type="entry name" value="Ribosome-releasing factor 2, mitochondrial"/>
    <property type="match status" value="1"/>
</dbReference>
<dbReference type="OrthoDB" id="198619at2759"/>
<dbReference type="OMA" id="GPQFTFP"/>
<keyword evidence="3" id="KW-0496">Mitochondrion</keyword>
<dbReference type="InterPro" id="IPR035647">
    <property type="entry name" value="EFG_III/V"/>
</dbReference>
<dbReference type="GO" id="GO:0003924">
    <property type="term" value="F:GTPase activity"/>
    <property type="evidence" value="ECO:0007669"/>
    <property type="project" value="InterPro"/>
</dbReference>
<dbReference type="NCBIfam" id="TIGR00231">
    <property type="entry name" value="small_GTP"/>
    <property type="match status" value="1"/>
</dbReference>
<keyword evidence="4" id="KW-0342">GTP-binding</keyword>
<dbReference type="GO" id="GO:0005525">
    <property type="term" value="F:GTP binding"/>
    <property type="evidence" value="ECO:0007669"/>
    <property type="project" value="UniProtKB-KW"/>
</dbReference>
<keyword evidence="8" id="KW-1185">Reference proteome</keyword>
<evidence type="ECO:0000256" key="2">
    <source>
        <dbReference type="ARBA" id="ARBA00022917"/>
    </source>
</evidence>
<feature type="compositionally biased region" description="Acidic residues" evidence="5">
    <location>
        <begin position="629"/>
        <end position="641"/>
    </location>
</feature>
<evidence type="ECO:0000256" key="5">
    <source>
        <dbReference type="SAM" id="MobiDB-lite"/>
    </source>
</evidence>
<evidence type="ECO:0000256" key="4">
    <source>
        <dbReference type="ARBA" id="ARBA00023134"/>
    </source>
</evidence>
<reference evidence="8" key="1">
    <citation type="submission" date="2015-09" db="EMBL/GenBank/DDBJ databases">
        <authorList>
            <consortium name="Pathogen Informatics"/>
        </authorList>
    </citation>
    <scope>NUCLEOTIDE SEQUENCE [LARGE SCALE GENOMIC DNA]</scope>
    <source>
        <strain evidence="8">Lake Konstanz</strain>
    </source>
</reference>
<gene>
    <name evidence="7" type="ORF">BSAL_11815</name>
</gene>
<dbReference type="CDD" id="cd01514">
    <property type="entry name" value="Elongation_Factor_C"/>
    <property type="match status" value="1"/>
</dbReference>
<protein>
    <submittedName>
        <fullName evidence="7">Elongation factor G2, putative</fullName>
    </submittedName>
</protein>
<dbReference type="Gene3D" id="3.30.70.870">
    <property type="entry name" value="Elongation Factor G (Translational Gtpase), domain 3"/>
    <property type="match status" value="1"/>
</dbReference>
<dbReference type="Pfam" id="PF00009">
    <property type="entry name" value="GTP_EFTU"/>
    <property type="match status" value="1"/>
</dbReference>
<dbReference type="AlphaFoldDB" id="A0A0S4JCB6"/>
<dbReference type="Gene3D" id="2.40.30.10">
    <property type="entry name" value="Translation factors"/>
    <property type="match status" value="1"/>
</dbReference>
<dbReference type="InterPro" id="IPR000795">
    <property type="entry name" value="T_Tr_GTP-bd_dom"/>
</dbReference>
<dbReference type="InterPro" id="IPR005225">
    <property type="entry name" value="Small_GTP-bd"/>
</dbReference>
<dbReference type="InterPro" id="IPR009000">
    <property type="entry name" value="Transl_B-barrel_sf"/>
</dbReference>